<proteinExistence type="predicted"/>
<gene>
    <name evidence="1" type="ORF">MSG28_007671</name>
</gene>
<evidence type="ECO:0000313" key="1">
    <source>
        <dbReference type="EMBL" id="KAI8429117.1"/>
    </source>
</evidence>
<keyword evidence="2" id="KW-1185">Reference proteome</keyword>
<accession>A0ACC0JY57</accession>
<protein>
    <submittedName>
        <fullName evidence="1">Uncharacterized protein</fullName>
    </submittedName>
</protein>
<evidence type="ECO:0000313" key="2">
    <source>
        <dbReference type="Proteomes" id="UP001064048"/>
    </source>
</evidence>
<reference evidence="1 2" key="1">
    <citation type="journal article" date="2022" name="Genome Biol. Evol.">
        <title>The Spruce Budworm Genome: Reconstructing the Evolutionary History of Antifreeze Proteins.</title>
        <authorList>
            <person name="Beliveau C."/>
            <person name="Gagne P."/>
            <person name="Picq S."/>
            <person name="Vernygora O."/>
            <person name="Keeling C.I."/>
            <person name="Pinkney K."/>
            <person name="Doucet D."/>
            <person name="Wen F."/>
            <person name="Johnston J.S."/>
            <person name="Maaroufi H."/>
            <person name="Boyle B."/>
            <person name="Laroche J."/>
            <person name="Dewar K."/>
            <person name="Juretic N."/>
            <person name="Blackburn G."/>
            <person name="Nisole A."/>
            <person name="Brunet B."/>
            <person name="Brandao M."/>
            <person name="Lumley L."/>
            <person name="Duan J."/>
            <person name="Quan G."/>
            <person name="Lucarotti C.J."/>
            <person name="Roe A.D."/>
            <person name="Sperling F.A.H."/>
            <person name="Levesque R.C."/>
            <person name="Cusson M."/>
        </authorList>
    </citation>
    <scope>NUCLEOTIDE SEQUENCE [LARGE SCALE GENOMIC DNA]</scope>
    <source>
        <strain evidence="1">Glfc:IPQL:Cfum</strain>
    </source>
</reference>
<comment type="caution">
    <text evidence="1">The sequence shown here is derived from an EMBL/GenBank/DDBJ whole genome shotgun (WGS) entry which is preliminary data.</text>
</comment>
<dbReference type="EMBL" id="CM046112">
    <property type="protein sequence ID" value="KAI8429117.1"/>
    <property type="molecule type" value="Genomic_DNA"/>
</dbReference>
<name>A0ACC0JY57_CHOFU</name>
<dbReference type="Proteomes" id="UP001064048">
    <property type="component" value="Chromosome 12"/>
</dbReference>
<organism evidence="1 2">
    <name type="scientific">Choristoneura fumiferana</name>
    <name type="common">Spruce budworm moth</name>
    <name type="synonym">Archips fumiferana</name>
    <dbReference type="NCBI Taxonomy" id="7141"/>
    <lineage>
        <taxon>Eukaryota</taxon>
        <taxon>Metazoa</taxon>
        <taxon>Ecdysozoa</taxon>
        <taxon>Arthropoda</taxon>
        <taxon>Hexapoda</taxon>
        <taxon>Insecta</taxon>
        <taxon>Pterygota</taxon>
        <taxon>Neoptera</taxon>
        <taxon>Endopterygota</taxon>
        <taxon>Lepidoptera</taxon>
        <taxon>Glossata</taxon>
        <taxon>Ditrysia</taxon>
        <taxon>Tortricoidea</taxon>
        <taxon>Tortricidae</taxon>
        <taxon>Tortricinae</taxon>
        <taxon>Choristoneura</taxon>
    </lineage>
</organism>
<sequence>MGGDRGARAPLLESGEYAHAHKSSAPRCCFWMASHVNVRKCVAGIMLLSVLTIFFYTYYVTAPLTSLVWRDRIPRPLSQCSLLASQQQAARDHRSDARLRIDAKVLVIVESAYSRLGRDIAELLVANRIRLPVLTTLDKGRYGVIVFESLSKYANMDKWNRELLDKYCREYSVGVVGFATPGEETLDATLNPASPVLRLARAGETAWGALPGDHWTVFRANSSTYEPVAWALRQNEYAANEERLPLATAMQDHGRLDGIQRVLFGSGLQFWLHRLLFLDALSYLSHGQLSLSLERWILVDIDDIFVGERGTRLHEEDVAALMASQAALQRLVPGFRFNLGFSAKYYHHGTALENRGDDSLLKNREHFNWFCHMWNHQQPHLYNNVSQLEAEMTLNKQFAVAHGIPTNSCYSVSPHHSGVYPVHEPLYEAWRKVWNVKVTSTEEYPHLRPARLRRGFRHRGVMVLPRQTCGLFTHTLLLERYPGGRQRLDRSIQGGELFQTVINNPNPCDDIRHKRIWSKNKWCGTLPKVLVIGPQKTGSTALYTFLAMHPSLVPNLPSPTTYEELQAYSWYQHIRSHGDPIAKNYTFHTVITTNDSAPKPLRDLRNRCLNPGKYSHFLERWLAEYSPHQLHILDGALLRAEPATAMHALQKFLKLPALDYNKLLKYDPKKGFFCQAVSNERTKCLGKSKGRIYPPMEERSAKFLKRYYTPHNTALSKLLVRLGRPVPQWLKDELSSNG</sequence>